<accession>A0A5C5YUN9</accession>
<comment type="caution">
    <text evidence="1">The sequence shown here is derived from an EMBL/GenBank/DDBJ whole genome shotgun (WGS) entry which is preliminary data.</text>
</comment>
<sequence>MAIADLLPGAKVLYYEPFWGGHFSENRYVSRAVSRYEKAHNGVKHGTNYQRKEIRIGSNKFEHGIIMRPAGKQGLRSVQ</sequence>
<dbReference type="EMBL" id="SJPJ01000001">
    <property type="protein sequence ID" value="TWT78749.1"/>
    <property type="molecule type" value="Genomic_DNA"/>
</dbReference>
<dbReference type="Proteomes" id="UP000315010">
    <property type="component" value="Unassembled WGS sequence"/>
</dbReference>
<evidence type="ECO:0000313" key="1">
    <source>
        <dbReference type="EMBL" id="TWT78749.1"/>
    </source>
</evidence>
<evidence type="ECO:0000313" key="2">
    <source>
        <dbReference type="Proteomes" id="UP000315010"/>
    </source>
</evidence>
<protein>
    <submittedName>
        <fullName evidence="1">Uncharacterized protein</fullName>
    </submittedName>
</protein>
<proteinExistence type="predicted"/>
<reference evidence="1 2" key="1">
    <citation type="submission" date="2019-02" db="EMBL/GenBank/DDBJ databases">
        <title>Deep-cultivation of Planctomycetes and their phenomic and genomic characterization uncovers novel biology.</title>
        <authorList>
            <person name="Wiegand S."/>
            <person name="Jogler M."/>
            <person name="Boedeker C."/>
            <person name="Pinto D."/>
            <person name="Vollmers J."/>
            <person name="Rivas-Marin E."/>
            <person name="Kohn T."/>
            <person name="Peeters S.H."/>
            <person name="Heuer A."/>
            <person name="Rast P."/>
            <person name="Oberbeckmann S."/>
            <person name="Bunk B."/>
            <person name="Jeske O."/>
            <person name="Meyerdierks A."/>
            <person name="Storesund J.E."/>
            <person name="Kallscheuer N."/>
            <person name="Luecker S."/>
            <person name="Lage O.M."/>
            <person name="Pohl T."/>
            <person name="Merkel B.J."/>
            <person name="Hornburger P."/>
            <person name="Mueller R.-W."/>
            <person name="Bruemmer F."/>
            <person name="Labrenz M."/>
            <person name="Spormann A.M."/>
            <person name="Op Den Camp H."/>
            <person name="Overmann J."/>
            <person name="Amann R."/>
            <person name="Jetten M.S.M."/>
            <person name="Mascher T."/>
            <person name="Medema M.H."/>
            <person name="Devos D.P."/>
            <person name="Kaster A.-K."/>
            <person name="Ovreas L."/>
            <person name="Rohde M."/>
            <person name="Galperin M.Y."/>
            <person name="Jogler C."/>
        </authorList>
    </citation>
    <scope>NUCLEOTIDE SEQUENCE [LARGE SCALE GENOMIC DNA]</scope>
    <source>
        <strain evidence="1 2">CA13</strain>
    </source>
</reference>
<gene>
    <name evidence="1" type="ORF">CA13_01460</name>
</gene>
<organism evidence="1 2">
    <name type="scientific">Novipirellula herctigrandis</name>
    <dbReference type="NCBI Taxonomy" id="2527986"/>
    <lineage>
        <taxon>Bacteria</taxon>
        <taxon>Pseudomonadati</taxon>
        <taxon>Planctomycetota</taxon>
        <taxon>Planctomycetia</taxon>
        <taxon>Pirellulales</taxon>
        <taxon>Pirellulaceae</taxon>
        <taxon>Novipirellula</taxon>
    </lineage>
</organism>
<name>A0A5C5YUN9_9BACT</name>
<keyword evidence="2" id="KW-1185">Reference proteome</keyword>
<dbReference type="AlphaFoldDB" id="A0A5C5YUN9"/>